<evidence type="ECO:0000313" key="2">
    <source>
        <dbReference type="Proteomes" id="UP000828390"/>
    </source>
</evidence>
<gene>
    <name evidence="1" type="ORF">DPMN_186237</name>
</gene>
<accession>A0A9D4DMJ3</accession>
<comment type="caution">
    <text evidence="1">The sequence shown here is derived from an EMBL/GenBank/DDBJ whole genome shotgun (WGS) entry which is preliminary data.</text>
</comment>
<keyword evidence="2" id="KW-1185">Reference proteome</keyword>
<protein>
    <submittedName>
        <fullName evidence="1">Uncharacterized protein</fullName>
    </submittedName>
</protein>
<dbReference type="EMBL" id="JAIWYP010000010">
    <property type="protein sequence ID" value="KAH3751668.1"/>
    <property type="molecule type" value="Genomic_DNA"/>
</dbReference>
<reference evidence="1" key="1">
    <citation type="journal article" date="2019" name="bioRxiv">
        <title>The Genome of the Zebra Mussel, Dreissena polymorpha: A Resource for Invasive Species Research.</title>
        <authorList>
            <person name="McCartney M.A."/>
            <person name="Auch B."/>
            <person name="Kono T."/>
            <person name="Mallez S."/>
            <person name="Zhang Y."/>
            <person name="Obille A."/>
            <person name="Becker A."/>
            <person name="Abrahante J.E."/>
            <person name="Garbe J."/>
            <person name="Badalamenti J.P."/>
            <person name="Herman A."/>
            <person name="Mangelson H."/>
            <person name="Liachko I."/>
            <person name="Sullivan S."/>
            <person name="Sone E.D."/>
            <person name="Koren S."/>
            <person name="Silverstein K.A.T."/>
            <person name="Beckman K.B."/>
            <person name="Gohl D.M."/>
        </authorList>
    </citation>
    <scope>NUCLEOTIDE SEQUENCE</scope>
    <source>
        <strain evidence="1">Duluth1</strain>
        <tissue evidence="1">Whole animal</tissue>
    </source>
</reference>
<evidence type="ECO:0000313" key="1">
    <source>
        <dbReference type="EMBL" id="KAH3751668.1"/>
    </source>
</evidence>
<organism evidence="1 2">
    <name type="scientific">Dreissena polymorpha</name>
    <name type="common">Zebra mussel</name>
    <name type="synonym">Mytilus polymorpha</name>
    <dbReference type="NCBI Taxonomy" id="45954"/>
    <lineage>
        <taxon>Eukaryota</taxon>
        <taxon>Metazoa</taxon>
        <taxon>Spiralia</taxon>
        <taxon>Lophotrochozoa</taxon>
        <taxon>Mollusca</taxon>
        <taxon>Bivalvia</taxon>
        <taxon>Autobranchia</taxon>
        <taxon>Heteroconchia</taxon>
        <taxon>Euheterodonta</taxon>
        <taxon>Imparidentia</taxon>
        <taxon>Neoheterodontei</taxon>
        <taxon>Myida</taxon>
        <taxon>Dreissenoidea</taxon>
        <taxon>Dreissenidae</taxon>
        <taxon>Dreissena</taxon>
    </lineage>
</organism>
<dbReference type="Proteomes" id="UP000828390">
    <property type="component" value="Unassembled WGS sequence"/>
</dbReference>
<dbReference type="AlphaFoldDB" id="A0A9D4DMJ3"/>
<name>A0A9D4DMJ3_DREPO</name>
<sequence>MRYGDITDPQYALKLLRNVKQRAGENVANYGERLLMLARNACEGELDERDPMQRILVG</sequence>
<proteinExistence type="predicted"/>
<reference evidence="1" key="2">
    <citation type="submission" date="2020-11" db="EMBL/GenBank/DDBJ databases">
        <authorList>
            <person name="McCartney M.A."/>
            <person name="Auch B."/>
            <person name="Kono T."/>
            <person name="Mallez S."/>
            <person name="Becker A."/>
            <person name="Gohl D.M."/>
            <person name="Silverstein K.A.T."/>
            <person name="Koren S."/>
            <person name="Bechman K.B."/>
            <person name="Herman A."/>
            <person name="Abrahante J.E."/>
            <person name="Garbe J."/>
        </authorList>
    </citation>
    <scope>NUCLEOTIDE SEQUENCE</scope>
    <source>
        <strain evidence="1">Duluth1</strain>
        <tissue evidence="1">Whole animal</tissue>
    </source>
</reference>